<proteinExistence type="predicted"/>
<dbReference type="InterPro" id="IPR036388">
    <property type="entry name" value="WH-like_DNA-bd_sf"/>
</dbReference>
<evidence type="ECO:0000313" key="2">
    <source>
        <dbReference type="EMBL" id="OYO25147.1"/>
    </source>
</evidence>
<dbReference type="OrthoDB" id="9806976at2"/>
<dbReference type="SMART" id="SM00418">
    <property type="entry name" value="HTH_ARSR"/>
    <property type="match status" value="1"/>
</dbReference>
<dbReference type="Proteomes" id="UP000216311">
    <property type="component" value="Unassembled WGS sequence"/>
</dbReference>
<comment type="caution">
    <text evidence="2">The sequence shown here is derived from an EMBL/GenBank/DDBJ whole genome shotgun (WGS) entry which is preliminary data.</text>
</comment>
<dbReference type="InterPro" id="IPR001845">
    <property type="entry name" value="HTH_ArsR_DNA-bd_dom"/>
</dbReference>
<dbReference type="SUPFAM" id="SSF46785">
    <property type="entry name" value="Winged helix' DNA-binding domain"/>
    <property type="match status" value="1"/>
</dbReference>
<evidence type="ECO:0000259" key="1">
    <source>
        <dbReference type="PROSITE" id="PS50987"/>
    </source>
</evidence>
<name>A0A255HBX5_9ACTN</name>
<dbReference type="PANTHER" id="PTHR38600:SF2">
    <property type="entry name" value="SLL0088 PROTEIN"/>
    <property type="match status" value="1"/>
</dbReference>
<dbReference type="NCBIfam" id="NF033788">
    <property type="entry name" value="HTH_metalloreg"/>
    <property type="match status" value="1"/>
</dbReference>
<dbReference type="AlphaFoldDB" id="A0A255HBX5"/>
<accession>A0A255HBX5</accession>
<dbReference type="Pfam" id="PF12840">
    <property type="entry name" value="HTH_20"/>
    <property type="match status" value="1"/>
</dbReference>
<gene>
    <name evidence="2" type="ORF">CGZ93_01430</name>
</gene>
<dbReference type="RefSeq" id="WP_094362354.1">
    <property type="nucleotide sequence ID" value="NZ_NMVQ01000001.1"/>
</dbReference>
<protein>
    <submittedName>
        <fullName evidence="2">Transcriptional regulator</fullName>
    </submittedName>
</protein>
<dbReference type="PANTHER" id="PTHR38600">
    <property type="entry name" value="TRANSCRIPTIONAL REGULATORY PROTEIN"/>
    <property type="match status" value="1"/>
</dbReference>
<keyword evidence="3" id="KW-1185">Reference proteome</keyword>
<reference evidence="2 3" key="1">
    <citation type="submission" date="2017-07" db="EMBL/GenBank/DDBJ databases">
        <title>Draft whole genome sequences of clinical Proprionibacteriaceae strains.</title>
        <authorList>
            <person name="Bernier A.-M."/>
            <person name="Bernard K."/>
            <person name="Domingo M.-C."/>
        </authorList>
    </citation>
    <scope>NUCLEOTIDE SEQUENCE [LARGE SCALE GENOMIC DNA]</scope>
    <source>
        <strain evidence="2 3">NML 130396</strain>
    </source>
</reference>
<feature type="domain" description="HTH arsR-type" evidence="1">
    <location>
        <begin position="1"/>
        <end position="94"/>
    </location>
</feature>
<organism evidence="2 3">
    <name type="scientific">Enemella dayhoffiae</name>
    <dbReference type="NCBI Taxonomy" id="2016507"/>
    <lineage>
        <taxon>Bacteria</taxon>
        <taxon>Bacillati</taxon>
        <taxon>Actinomycetota</taxon>
        <taxon>Actinomycetes</taxon>
        <taxon>Propionibacteriales</taxon>
        <taxon>Propionibacteriaceae</taxon>
        <taxon>Enemella</taxon>
    </lineage>
</organism>
<dbReference type="CDD" id="cd00090">
    <property type="entry name" value="HTH_ARSR"/>
    <property type="match status" value="1"/>
</dbReference>
<dbReference type="EMBL" id="NMVQ01000001">
    <property type="protein sequence ID" value="OYO25147.1"/>
    <property type="molecule type" value="Genomic_DNA"/>
</dbReference>
<dbReference type="InterPro" id="IPR036390">
    <property type="entry name" value="WH_DNA-bd_sf"/>
</dbReference>
<dbReference type="PROSITE" id="PS50987">
    <property type="entry name" value="HTH_ARSR_2"/>
    <property type="match status" value="1"/>
</dbReference>
<sequence length="121" mass="13366">MAEADDLADAWFHALADRTRRDILRRALAGEHSVSALAEHYEMSFAAVQKHVAVLERAGLLTKRRRGREALASGDVTVVRSVNALLNELEAVWRGRIARIDELLAEPGEQPNAPSPSTKEE</sequence>
<dbReference type="Gene3D" id="1.10.10.10">
    <property type="entry name" value="Winged helix-like DNA-binding domain superfamily/Winged helix DNA-binding domain"/>
    <property type="match status" value="1"/>
</dbReference>
<evidence type="ECO:0000313" key="3">
    <source>
        <dbReference type="Proteomes" id="UP000216311"/>
    </source>
</evidence>
<dbReference type="InterPro" id="IPR011991">
    <property type="entry name" value="ArsR-like_HTH"/>
</dbReference>
<dbReference type="GO" id="GO:0003700">
    <property type="term" value="F:DNA-binding transcription factor activity"/>
    <property type="evidence" value="ECO:0007669"/>
    <property type="project" value="InterPro"/>
</dbReference>